<sequence length="144" mass="16581">MNKFSKIILIIFGVLIFGFIVFIAIIYSAFNFNDMCGTKLIKTEYSPDKKSKIIIFSQNCGAISDFSTQISIVDVDYKLKENDIGNIFSADSDHHKAKMNGEIIELNTKWKNNDTIEIEYAENSRIFKNEKEMNGIIIMYKQNK</sequence>
<proteinExistence type="predicted"/>
<dbReference type="Pfam" id="PF17428">
    <property type="entry name" value="DUF5412"/>
    <property type="match status" value="1"/>
</dbReference>
<gene>
    <name evidence="2" type="ORF">OH806_02590</name>
</gene>
<organism evidence="2 3">
    <name type="scientific">Chryseobacterium oryctis</name>
    <dbReference type="NCBI Taxonomy" id="2952618"/>
    <lineage>
        <taxon>Bacteria</taxon>
        <taxon>Pseudomonadati</taxon>
        <taxon>Bacteroidota</taxon>
        <taxon>Flavobacteriia</taxon>
        <taxon>Flavobacteriales</taxon>
        <taxon>Weeksellaceae</taxon>
        <taxon>Chryseobacterium group</taxon>
        <taxon>Chryseobacterium</taxon>
    </lineage>
</organism>
<dbReference type="EMBL" id="JAPDHV010000001">
    <property type="protein sequence ID" value="MCW3160158.1"/>
    <property type="molecule type" value="Genomic_DNA"/>
</dbReference>
<dbReference type="InterPro" id="IPR035406">
    <property type="entry name" value="DUF5412"/>
</dbReference>
<feature type="transmembrane region" description="Helical" evidence="1">
    <location>
        <begin position="7"/>
        <end position="30"/>
    </location>
</feature>
<keyword evidence="1" id="KW-1133">Transmembrane helix</keyword>
<evidence type="ECO:0000313" key="2">
    <source>
        <dbReference type="EMBL" id="MCW3160158.1"/>
    </source>
</evidence>
<keyword evidence="1" id="KW-0472">Membrane</keyword>
<reference evidence="2" key="1">
    <citation type="submission" date="2022-10" db="EMBL/GenBank/DDBJ databases">
        <title>Chryseobacterium babae sp. nov. isolated from the gut of the beetle Oryctes rhinoceros, and Chryseobacterium kimseyorum sp. nov., isolated from a stick insect rearing cage.</title>
        <authorList>
            <person name="Shelomi M."/>
            <person name="Han C.-J."/>
            <person name="Chen W.-M."/>
            <person name="Chen H.-K."/>
            <person name="Liaw S.-J."/>
            <person name="Muhle E."/>
            <person name="Clermont D."/>
        </authorList>
    </citation>
    <scope>NUCLEOTIDE SEQUENCE</scope>
    <source>
        <strain evidence="2">WLa1L2M3</strain>
    </source>
</reference>
<keyword evidence="3" id="KW-1185">Reference proteome</keyword>
<dbReference type="Proteomes" id="UP001163719">
    <property type="component" value="Unassembled WGS sequence"/>
</dbReference>
<protein>
    <submittedName>
        <fullName evidence="2">DUF5412 family protein</fullName>
    </submittedName>
</protein>
<name>A0ABT3HK36_9FLAO</name>
<keyword evidence="1" id="KW-0812">Transmembrane</keyword>
<accession>A0ABT3HK36</accession>
<dbReference type="RefSeq" id="WP_264742116.1">
    <property type="nucleotide sequence ID" value="NZ_JAPDHV010000001.1"/>
</dbReference>
<evidence type="ECO:0000313" key="3">
    <source>
        <dbReference type="Proteomes" id="UP001163719"/>
    </source>
</evidence>
<evidence type="ECO:0000256" key="1">
    <source>
        <dbReference type="SAM" id="Phobius"/>
    </source>
</evidence>
<comment type="caution">
    <text evidence="2">The sequence shown here is derived from an EMBL/GenBank/DDBJ whole genome shotgun (WGS) entry which is preliminary data.</text>
</comment>